<comment type="cofactor">
    <cofactor evidence="11">
        <name>heme</name>
        <dbReference type="ChEBI" id="CHEBI:30413"/>
    </cofactor>
</comment>
<dbReference type="OMA" id="DFGHYND"/>
<keyword evidence="2" id="KW-0444">Lipid biosynthesis</keyword>
<evidence type="ECO:0000256" key="8">
    <source>
        <dbReference type="ARBA" id="ARBA00023098"/>
    </source>
</evidence>
<evidence type="ECO:0000256" key="4">
    <source>
        <dbReference type="ARBA" id="ARBA00022723"/>
    </source>
</evidence>
<evidence type="ECO:0000313" key="14">
    <source>
        <dbReference type="Proteomes" id="UP000594263"/>
    </source>
</evidence>
<dbReference type="SUPFAM" id="SSF48264">
    <property type="entry name" value="Cytochrome P450"/>
    <property type="match status" value="1"/>
</dbReference>
<dbReference type="InterPro" id="IPR036396">
    <property type="entry name" value="Cyt_P450_sf"/>
</dbReference>
<evidence type="ECO:0008006" key="15">
    <source>
        <dbReference type="Google" id="ProtNLM"/>
    </source>
</evidence>
<dbReference type="GO" id="GO:0009941">
    <property type="term" value="C:chloroplast envelope"/>
    <property type="evidence" value="ECO:0007669"/>
    <property type="project" value="TreeGrafter"/>
</dbReference>
<name>A0A7N0V317_KALFE</name>
<keyword evidence="14" id="KW-1185">Reference proteome</keyword>
<dbReference type="Gramene" id="Kaladp0095s0727.1.v1.1">
    <property type="protein sequence ID" value="Kaladp0095s0727.1.v1.1.CDS.1"/>
    <property type="gene ID" value="Kaladp0095s0727.v1.1"/>
</dbReference>
<dbReference type="GO" id="GO:0016705">
    <property type="term" value="F:oxidoreductase activity, acting on paired donors, with incorporation or reduction of molecular oxygen"/>
    <property type="evidence" value="ECO:0007669"/>
    <property type="project" value="InterPro"/>
</dbReference>
<feature type="binding site" description="axial binding residue" evidence="11">
    <location>
        <position position="493"/>
    </location>
    <ligand>
        <name>heme</name>
        <dbReference type="ChEBI" id="CHEBI:30413"/>
    </ligand>
    <ligandPart>
        <name>Fe</name>
        <dbReference type="ChEBI" id="CHEBI:18248"/>
    </ligandPart>
</feature>
<keyword evidence="8" id="KW-0443">Lipid metabolism</keyword>
<evidence type="ECO:0000256" key="1">
    <source>
        <dbReference type="ARBA" id="ARBA00010617"/>
    </source>
</evidence>
<evidence type="ECO:0000256" key="10">
    <source>
        <dbReference type="ARBA" id="ARBA00023239"/>
    </source>
</evidence>
<accession>A0A7N0V317</accession>
<keyword evidence="5" id="KW-0925">Oxylipin biosynthesis</keyword>
<feature type="compositionally biased region" description="Polar residues" evidence="12">
    <location>
        <begin position="54"/>
        <end position="66"/>
    </location>
</feature>
<dbReference type="EnsemblPlants" id="Kaladp0095s0727.1.v1.1">
    <property type="protein sequence ID" value="Kaladp0095s0727.1.v1.1.CDS.1"/>
    <property type="gene ID" value="Kaladp0095s0727.v1.1"/>
</dbReference>
<reference evidence="13" key="1">
    <citation type="submission" date="2021-01" db="UniProtKB">
        <authorList>
            <consortium name="EnsemblPlants"/>
        </authorList>
    </citation>
    <scope>IDENTIFICATION</scope>
</reference>
<sequence>MASRFSLTLHTTLHFPPGSSVSNQVGFQIPASRPGRRAKILPPRQFYVQASVTQPPSISVNKSNPQPQEPAPRLPIRSIPGHYGLPISGPIKDRQDYFYSEGGRDAFFSSKVQKYNSTVFRANMPPGPFISKDSRVIVLLDGKSFPVLFDNSKVEKKDLFTGTYMPSLELTGGYRMLSYLDPEEPNHANLKQLIFQLLKSSRDRVIPEFHTSFSQLFDQLETELAIKGKASFPEANDQASFNFLARALYGANPADTKLGLDGPKIIQKWVLFQLGPVLTLGLPKLVEELTIHSFRLPPKLIKSDYQRLYDFFYESSTPILDSAAENGISRDEACHNLLFATCFNSFGGMKIFFPNMLKWIGRAGMNLHTKLAAEVRSVIRSNDNQITMGAIERMPLLKSTAYECFRIEPPVPLQYGKARRDLIIESHDSAFEVKKGEILFGYQPFATKDPRIFQRAEEFVADRFVGDGEKLLEHVLWSNGPETVTPTVANKQCAGKDFVVLAARLLLVELFLRYDSFEIQARKSALGAAVTVTSLKRATF</sequence>
<dbReference type="GO" id="GO:0005506">
    <property type="term" value="F:iron ion binding"/>
    <property type="evidence" value="ECO:0007669"/>
    <property type="project" value="InterPro"/>
</dbReference>
<evidence type="ECO:0000256" key="7">
    <source>
        <dbReference type="ARBA" id="ARBA00023004"/>
    </source>
</evidence>
<evidence type="ECO:0000256" key="3">
    <source>
        <dbReference type="ARBA" id="ARBA00022617"/>
    </source>
</evidence>
<dbReference type="Gene3D" id="1.10.630.10">
    <property type="entry name" value="Cytochrome P450"/>
    <property type="match status" value="1"/>
</dbReference>
<proteinExistence type="inferred from homology"/>
<evidence type="ECO:0000256" key="2">
    <source>
        <dbReference type="ARBA" id="ARBA00022516"/>
    </source>
</evidence>
<comment type="similarity">
    <text evidence="1">Belongs to the cytochrome P450 family.</text>
</comment>
<dbReference type="PRINTS" id="PR00465">
    <property type="entry name" value="EP450IV"/>
</dbReference>
<keyword evidence="10" id="KW-0456">Lyase</keyword>
<dbReference type="InterPro" id="IPR002403">
    <property type="entry name" value="Cyt_P450_E_grp-IV"/>
</dbReference>
<dbReference type="AlphaFoldDB" id="A0A7N0V317"/>
<keyword evidence="9" id="KW-0275">Fatty acid biosynthesis</keyword>
<dbReference type="Proteomes" id="UP000594263">
    <property type="component" value="Unplaced"/>
</dbReference>
<dbReference type="CDD" id="cd11071">
    <property type="entry name" value="CYP74"/>
    <property type="match status" value="1"/>
</dbReference>
<dbReference type="GO" id="GO:0009695">
    <property type="term" value="P:jasmonic acid biosynthetic process"/>
    <property type="evidence" value="ECO:0007669"/>
    <property type="project" value="TreeGrafter"/>
</dbReference>
<evidence type="ECO:0000256" key="6">
    <source>
        <dbReference type="ARBA" id="ARBA00022832"/>
    </source>
</evidence>
<dbReference type="FunFam" id="1.10.630.10:FF:000024">
    <property type="entry name" value="Allene oxide synthase, chloroplastic"/>
    <property type="match status" value="1"/>
</dbReference>
<evidence type="ECO:0000256" key="9">
    <source>
        <dbReference type="ARBA" id="ARBA00023160"/>
    </source>
</evidence>
<keyword evidence="7 11" id="KW-0408">Iron</keyword>
<evidence type="ECO:0000256" key="12">
    <source>
        <dbReference type="SAM" id="MobiDB-lite"/>
    </source>
</evidence>
<dbReference type="GO" id="GO:0009535">
    <property type="term" value="C:chloroplast thylakoid membrane"/>
    <property type="evidence" value="ECO:0007669"/>
    <property type="project" value="TreeGrafter"/>
</dbReference>
<dbReference type="GO" id="GO:0020037">
    <property type="term" value="F:heme binding"/>
    <property type="evidence" value="ECO:0007669"/>
    <property type="project" value="InterPro"/>
</dbReference>
<feature type="region of interest" description="Disordered" evidence="12">
    <location>
        <begin position="54"/>
        <end position="77"/>
    </location>
</feature>
<dbReference type="GO" id="GO:0016125">
    <property type="term" value="P:sterol metabolic process"/>
    <property type="evidence" value="ECO:0007669"/>
    <property type="project" value="TreeGrafter"/>
</dbReference>
<keyword evidence="3 11" id="KW-0349">Heme</keyword>
<evidence type="ECO:0000256" key="11">
    <source>
        <dbReference type="PIRSR" id="PIRSR602403-1"/>
    </source>
</evidence>
<evidence type="ECO:0000256" key="5">
    <source>
        <dbReference type="ARBA" id="ARBA00022767"/>
    </source>
</evidence>
<evidence type="ECO:0000313" key="13">
    <source>
        <dbReference type="EnsemblPlants" id="Kaladp0095s0727.1.v1.1.CDS.1"/>
    </source>
</evidence>
<dbReference type="PANTHER" id="PTHR24286">
    <property type="entry name" value="CYTOCHROME P450 26"/>
    <property type="match status" value="1"/>
</dbReference>
<dbReference type="GO" id="GO:0004497">
    <property type="term" value="F:monooxygenase activity"/>
    <property type="evidence" value="ECO:0007669"/>
    <property type="project" value="InterPro"/>
</dbReference>
<dbReference type="InterPro" id="IPR001128">
    <property type="entry name" value="Cyt_P450"/>
</dbReference>
<dbReference type="Pfam" id="PF00067">
    <property type="entry name" value="p450"/>
    <property type="match status" value="1"/>
</dbReference>
<dbReference type="GO" id="GO:0031408">
    <property type="term" value="P:oxylipin biosynthetic process"/>
    <property type="evidence" value="ECO:0007669"/>
    <property type="project" value="UniProtKB-KW"/>
</dbReference>
<dbReference type="GO" id="GO:0016829">
    <property type="term" value="F:lyase activity"/>
    <property type="evidence" value="ECO:0007669"/>
    <property type="project" value="UniProtKB-KW"/>
</dbReference>
<protein>
    <recommendedName>
        <fullName evidence="15">Allene oxide synthase</fullName>
    </recommendedName>
</protein>
<dbReference type="PANTHER" id="PTHR24286:SF255">
    <property type="entry name" value="ALLENE OXIDE SYNTHASE, CHLOROPLASTIC"/>
    <property type="match status" value="1"/>
</dbReference>
<organism evidence="13 14">
    <name type="scientific">Kalanchoe fedtschenkoi</name>
    <name type="common">Lavender scallops</name>
    <name type="synonym">South American air plant</name>
    <dbReference type="NCBI Taxonomy" id="63787"/>
    <lineage>
        <taxon>Eukaryota</taxon>
        <taxon>Viridiplantae</taxon>
        <taxon>Streptophyta</taxon>
        <taxon>Embryophyta</taxon>
        <taxon>Tracheophyta</taxon>
        <taxon>Spermatophyta</taxon>
        <taxon>Magnoliopsida</taxon>
        <taxon>eudicotyledons</taxon>
        <taxon>Gunneridae</taxon>
        <taxon>Pentapetalae</taxon>
        <taxon>Saxifragales</taxon>
        <taxon>Crassulaceae</taxon>
        <taxon>Kalanchoe</taxon>
    </lineage>
</organism>
<keyword evidence="6" id="KW-0276">Fatty acid metabolism</keyword>
<keyword evidence="4 11" id="KW-0479">Metal-binding</keyword>